<feature type="compositionally biased region" description="Low complexity" evidence="1">
    <location>
        <begin position="27"/>
        <end position="46"/>
    </location>
</feature>
<keyword evidence="3" id="KW-1185">Reference proteome</keyword>
<comment type="caution">
    <text evidence="2">The sequence shown here is derived from an EMBL/GenBank/DDBJ whole genome shotgun (WGS) entry which is preliminary data.</text>
</comment>
<dbReference type="Proteomes" id="UP001189429">
    <property type="component" value="Unassembled WGS sequence"/>
</dbReference>
<feature type="compositionally biased region" description="Low complexity" evidence="1">
    <location>
        <begin position="87"/>
        <end position="105"/>
    </location>
</feature>
<feature type="compositionally biased region" description="Low complexity" evidence="1">
    <location>
        <begin position="1"/>
        <end position="13"/>
    </location>
</feature>
<evidence type="ECO:0000256" key="1">
    <source>
        <dbReference type="SAM" id="MobiDB-lite"/>
    </source>
</evidence>
<evidence type="ECO:0000313" key="2">
    <source>
        <dbReference type="EMBL" id="CAK0859022.1"/>
    </source>
</evidence>
<gene>
    <name evidence="2" type="ORF">PCOR1329_LOCUS48529</name>
</gene>
<sequence length="105" mass="10497">MALDKPAPAPAEAADIDDDSWADHGMAEAGAPGTEAAPSEAPAASSAPPPSDAEERAALGAVYLLRPTRQYDVDRLPIAVLRKLVTDDPAPATGAGATHGAPSSS</sequence>
<accession>A0ABN9UH99</accession>
<name>A0ABN9UH99_9DINO</name>
<feature type="region of interest" description="Disordered" evidence="1">
    <location>
        <begin position="85"/>
        <end position="105"/>
    </location>
</feature>
<protein>
    <submittedName>
        <fullName evidence="2">Uncharacterized protein</fullName>
    </submittedName>
</protein>
<feature type="region of interest" description="Disordered" evidence="1">
    <location>
        <begin position="1"/>
        <end position="54"/>
    </location>
</feature>
<organism evidence="2 3">
    <name type="scientific">Prorocentrum cordatum</name>
    <dbReference type="NCBI Taxonomy" id="2364126"/>
    <lineage>
        <taxon>Eukaryota</taxon>
        <taxon>Sar</taxon>
        <taxon>Alveolata</taxon>
        <taxon>Dinophyceae</taxon>
        <taxon>Prorocentrales</taxon>
        <taxon>Prorocentraceae</taxon>
        <taxon>Prorocentrum</taxon>
    </lineage>
</organism>
<dbReference type="EMBL" id="CAUYUJ010015860">
    <property type="protein sequence ID" value="CAK0859022.1"/>
    <property type="molecule type" value="Genomic_DNA"/>
</dbReference>
<reference evidence="2" key="1">
    <citation type="submission" date="2023-10" db="EMBL/GenBank/DDBJ databases">
        <authorList>
            <person name="Chen Y."/>
            <person name="Shah S."/>
            <person name="Dougan E. K."/>
            <person name="Thang M."/>
            <person name="Chan C."/>
        </authorList>
    </citation>
    <scope>NUCLEOTIDE SEQUENCE [LARGE SCALE GENOMIC DNA]</scope>
</reference>
<evidence type="ECO:0000313" key="3">
    <source>
        <dbReference type="Proteomes" id="UP001189429"/>
    </source>
</evidence>
<proteinExistence type="predicted"/>